<comment type="caution">
    <text evidence="3">The sequence shown here is derived from an EMBL/GenBank/DDBJ whole genome shotgun (WGS) entry which is preliminary data.</text>
</comment>
<evidence type="ECO:0008006" key="5">
    <source>
        <dbReference type="Google" id="ProtNLM"/>
    </source>
</evidence>
<feature type="transmembrane region" description="Helical" evidence="2">
    <location>
        <begin position="329"/>
        <end position="348"/>
    </location>
</feature>
<protein>
    <recommendedName>
        <fullName evidence="5">Integral membrane protein</fullName>
    </recommendedName>
</protein>
<dbReference type="RefSeq" id="WP_346179076.1">
    <property type="nucleotide sequence ID" value="NZ_BAAASD010000062.1"/>
</dbReference>
<feature type="transmembrane region" description="Helical" evidence="2">
    <location>
        <begin position="286"/>
        <end position="308"/>
    </location>
</feature>
<feature type="region of interest" description="Disordered" evidence="1">
    <location>
        <begin position="1"/>
        <end position="91"/>
    </location>
</feature>
<feature type="transmembrane region" description="Helical" evidence="2">
    <location>
        <begin position="377"/>
        <end position="395"/>
    </location>
</feature>
<dbReference type="EMBL" id="BAAASD010000062">
    <property type="protein sequence ID" value="GAA2372674.1"/>
    <property type="molecule type" value="Genomic_DNA"/>
</dbReference>
<feature type="transmembrane region" description="Helical" evidence="2">
    <location>
        <begin position="185"/>
        <end position="205"/>
    </location>
</feature>
<keyword evidence="2" id="KW-0472">Membrane</keyword>
<evidence type="ECO:0000313" key="4">
    <source>
        <dbReference type="Proteomes" id="UP001500253"/>
    </source>
</evidence>
<accession>A0ABN3H8Z0</accession>
<feature type="transmembrane region" description="Helical" evidence="2">
    <location>
        <begin position="446"/>
        <end position="466"/>
    </location>
</feature>
<reference evidence="3 4" key="1">
    <citation type="journal article" date="2019" name="Int. J. Syst. Evol. Microbiol.">
        <title>The Global Catalogue of Microorganisms (GCM) 10K type strain sequencing project: providing services to taxonomists for standard genome sequencing and annotation.</title>
        <authorList>
            <consortium name="The Broad Institute Genomics Platform"/>
            <consortium name="The Broad Institute Genome Sequencing Center for Infectious Disease"/>
            <person name="Wu L."/>
            <person name="Ma J."/>
        </authorList>
    </citation>
    <scope>NUCLEOTIDE SEQUENCE [LARGE SCALE GENOMIC DNA]</scope>
    <source>
        <strain evidence="3 4">JCM 4316</strain>
    </source>
</reference>
<keyword evidence="2" id="KW-0812">Transmembrane</keyword>
<sequence>MTPPGPPGADPVPHPAPQPDAARTPRSPGGWNAPSRALLAGPSEEVAGPSEEGDAVEGDAAERDPAEGDAAGARLEGRPEGKPQPRAAGAVFVGGGSADPVRMLLHRHRDLCARAVDPLEIAAGLEAHGMTDRTAARFRHRDVFALAEELYARVPRESGGPPAPPTDTQTDPPAGPPRGRLGGRLALGALHLVPGALCAAIAVGLARAGAAAPGARVAAGAGGAVLVAAALWLCLARGPLKARGGGVAARLTGVCRVGWLVAFALGGDWLLAGVRTGVWRPFGAAAAAEAAVVLALALAPAAWCARWFARRARRGLAGSRGLAEFAAGVRPLLAGTVALFLCALPPLVSGVRLALPGRPPEPAPRAAAGTLPTADTAAGAVVALCVVLFVARLLAVHGYRRAAALGTAAACLAEAAVVCGTAAGRLPGGERAGEAVARASAACGPVTVPAAVCGATALALLAYAFAALSRASAHGPGADRLTASEPAAPLRPPRQGAHDMSDGMTAPQPQERDR</sequence>
<gene>
    <name evidence="3" type="ORF">GCM10010246_79110</name>
</gene>
<feature type="region of interest" description="Disordered" evidence="1">
    <location>
        <begin position="476"/>
        <end position="514"/>
    </location>
</feature>
<feature type="region of interest" description="Disordered" evidence="1">
    <location>
        <begin position="154"/>
        <end position="180"/>
    </location>
</feature>
<keyword evidence="4" id="KW-1185">Reference proteome</keyword>
<feature type="compositionally biased region" description="Pro residues" evidence="1">
    <location>
        <begin position="1"/>
        <end position="18"/>
    </location>
</feature>
<evidence type="ECO:0000256" key="2">
    <source>
        <dbReference type="SAM" id="Phobius"/>
    </source>
</evidence>
<feature type="compositionally biased region" description="Low complexity" evidence="1">
    <location>
        <begin position="166"/>
        <end position="180"/>
    </location>
</feature>
<keyword evidence="2" id="KW-1133">Transmembrane helix</keyword>
<evidence type="ECO:0000256" key="1">
    <source>
        <dbReference type="SAM" id="MobiDB-lite"/>
    </source>
</evidence>
<organism evidence="3 4">
    <name type="scientific">Streptomyces cuspidosporus</name>
    <dbReference type="NCBI Taxonomy" id="66882"/>
    <lineage>
        <taxon>Bacteria</taxon>
        <taxon>Bacillati</taxon>
        <taxon>Actinomycetota</taxon>
        <taxon>Actinomycetes</taxon>
        <taxon>Kitasatosporales</taxon>
        <taxon>Streptomycetaceae</taxon>
        <taxon>Streptomyces</taxon>
    </lineage>
</organism>
<feature type="transmembrane region" description="Helical" evidence="2">
    <location>
        <begin position="402"/>
        <end position="426"/>
    </location>
</feature>
<dbReference type="Proteomes" id="UP001500253">
    <property type="component" value="Unassembled WGS sequence"/>
</dbReference>
<name>A0ABN3H8Z0_9ACTN</name>
<proteinExistence type="predicted"/>
<evidence type="ECO:0000313" key="3">
    <source>
        <dbReference type="EMBL" id="GAA2372674.1"/>
    </source>
</evidence>
<feature type="transmembrane region" description="Helical" evidence="2">
    <location>
        <begin position="217"/>
        <end position="235"/>
    </location>
</feature>